<name>F5RII9_9FIRM</name>
<dbReference type="EMBL" id="AFHQ01000003">
    <property type="protein sequence ID" value="EGK62598.1"/>
    <property type="molecule type" value="Genomic_DNA"/>
</dbReference>
<feature type="site" description="Increases basicity of active site His" evidence="1">
    <location>
        <position position="142"/>
    </location>
</feature>
<dbReference type="eggNOG" id="COG0110">
    <property type="taxonomic scope" value="Bacteria"/>
</dbReference>
<gene>
    <name evidence="3" type="ORF">HMPREF9081_0074</name>
</gene>
<dbReference type="PANTHER" id="PTHR43300">
    <property type="entry name" value="ACETYLTRANSFERASE"/>
    <property type="match status" value="1"/>
</dbReference>
<dbReference type="Gene3D" id="3.40.50.20">
    <property type="match status" value="1"/>
</dbReference>
<dbReference type="RefSeq" id="WP_006304884.1">
    <property type="nucleotide sequence ID" value="NZ_GL892076.1"/>
</dbReference>
<evidence type="ECO:0000313" key="4">
    <source>
        <dbReference type="Proteomes" id="UP000004067"/>
    </source>
</evidence>
<keyword evidence="4" id="KW-1185">Reference proteome</keyword>
<dbReference type="Pfam" id="PF17836">
    <property type="entry name" value="PglD_N"/>
    <property type="match status" value="1"/>
</dbReference>
<dbReference type="InterPro" id="IPR011004">
    <property type="entry name" value="Trimer_LpxA-like_sf"/>
</dbReference>
<evidence type="ECO:0000256" key="1">
    <source>
        <dbReference type="PIRSR" id="PIRSR620019-1"/>
    </source>
</evidence>
<dbReference type="AlphaFoldDB" id="F5RII9"/>
<feature type="domain" description="PglD N-terminal" evidence="2">
    <location>
        <begin position="4"/>
        <end position="86"/>
    </location>
</feature>
<protein>
    <submittedName>
        <fullName evidence="3">Bacterial transferase hexapeptide repeat protein</fullName>
    </submittedName>
</protein>
<evidence type="ECO:0000313" key="3">
    <source>
        <dbReference type="EMBL" id="EGK62598.1"/>
    </source>
</evidence>
<reference evidence="3 4" key="1">
    <citation type="submission" date="2011-04" db="EMBL/GenBank/DDBJ databases">
        <authorList>
            <person name="Muzny D."/>
            <person name="Qin X."/>
            <person name="Deng J."/>
            <person name="Jiang H."/>
            <person name="Liu Y."/>
            <person name="Qu J."/>
            <person name="Song X.-Z."/>
            <person name="Zhang L."/>
            <person name="Thornton R."/>
            <person name="Coyle M."/>
            <person name="Francisco L."/>
            <person name="Jackson L."/>
            <person name="Javaid M."/>
            <person name="Korchina V."/>
            <person name="Kovar C."/>
            <person name="Mata R."/>
            <person name="Mathew T."/>
            <person name="Ngo R."/>
            <person name="Nguyen L."/>
            <person name="Nguyen N."/>
            <person name="Okwuonu G."/>
            <person name="Ongeri F."/>
            <person name="Pham C."/>
            <person name="Simmons D."/>
            <person name="Wilczek-Boney K."/>
            <person name="Hale W."/>
            <person name="Jakkamsetti A."/>
            <person name="Pham P."/>
            <person name="Ruth R."/>
            <person name="San Lucas F."/>
            <person name="Warren J."/>
            <person name="Zhang J."/>
            <person name="Zhao Z."/>
            <person name="Zhou C."/>
            <person name="Zhu D."/>
            <person name="Lee S."/>
            <person name="Bess C."/>
            <person name="Blankenburg K."/>
            <person name="Forbes L."/>
            <person name="Fu Q."/>
            <person name="Gubbala S."/>
            <person name="Hirani K."/>
            <person name="Jayaseelan J.C."/>
            <person name="Lara F."/>
            <person name="Munidasa M."/>
            <person name="Palculict T."/>
            <person name="Patil S."/>
            <person name="Pu L.-L."/>
            <person name="Saada N."/>
            <person name="Tang L."/>
            <person name="Weissenberger G."/>
            <person name="Zhu Y."/>
            <person name="Hemphill L."/>
            <person name="Shang Y."/>
            <person name="Youmans B."/>
            <person name="Ayvaz T."/>
            <person name="Ross M."/>
            <person name="Santibanez J."/>
            <person name="Aqrawi P."/>
            <person name="Gross S."/>
            <person name="Joshi V."/>
            <person name="Fowler G."/>
            <person name="Nazareth L."/>
            <person name="Reid J."/>
            <person name="Worley K."/>
            <person name="Petrosino J."/>
            <person name="Highlander S."/>
            <person name="Gibbs R."/>
        </authorList>
    </citation>
    <scope>NUCLEOTIDE SEQUENCE [LARGE SCALE GENOMIC DNA]</scope>
    <source>
        <strain evidence="3 4">DSM 2778</strain>
    </source>
</reference>
<dbReference type="InterPro" id="IPR041561">
    <property type="entry name" value="PglD_N"/>
</dbReference>
<dbReference type="NCBIfam" id="TIGR03570">
    <property type="entry name" value="NeuD_NnaD"/>
    <property type="match status" value="1"/>
</dbReference>
<accession>F5RII9</accession>
<dbReference type="STRING" id="888060.HMPREF9081_0074"/>
<keyword evidence="3" id="KW-0808">Transferase</keyword>
<dbReference type="HOGENOM" id="CLU_081811_1_2_9"/>
<feature type="active site" description="Proton acceptor" evidence="1">
    <location>
        <position position="141"/>
    </location>
</feature>
<dbReference type="InterPro" id="IPR050179">
    <property type="entry name" value="Trans_hexapeptide_repeat"/>
</dbReference>
<evidence type="ECO:0000259" key="2">
    <source>
        <dbReference type="Pfam" id="PF17836"/>
    </source>
</evidence>
<dbReference type="Proteomes" id="UP000004067">
    <property type="component" value="Unassembled WGS sequence"/>
</dbReference>
<proteinExistence type="predicted"/>
<dbReference type="GO" id="GO:0016740">
    <property type="term" value="F:transferase activity"/>
    <property type="evidence" value="ECO:0007669"/>
    <property type="project" value="UniProtKB-KW"/>
</dbReference>
<dbReference type="Gene3D" id="2.160.10.10">
    <property type="entry name" value="Hexapeptide repeat proteins"/>
    <property type="match status" value="1"/>
</dbReference>
<dbReference type="CDD" id="cd03360">
    <property type="entry name" value="LbH_AT_putative"/>
    <property type="match status" value="1"/>
</dbReference>
<sequence>MKHLIIIGVGGFAREVFWHAQDSVGYGTDWDIKGFLDGDVKLAAEEYKKLSAPLLGDVDSYVIEPDDCFICAIADPQAKEKLVQRVLDKDGKFINVIHNSAIIHPTASVGQGNILCPQVHIHDHAQIGDFVTFNGRSGVGHDANIADYSSLMGTVDITGYVKVGKRTFWGSGARVVPHSRVDDDAVIGIGSVVLRRVRAGVTVFGNPAMPI</sequence>
<comment type="caution">
    <text evidence="3">The sequence shown here is derived from an EMBL/GenBank/DDBJ whole genome shotgun (WGS) entry which is preliminary data.</text>
</comment>
<organism evidence="3 4">
    <name type="scientific">Centipeda periodontii DSM 2778</name>
    <dbReference type="NCBI Taxonomy" id="888060"/>
    <lineage>
        <taxon>Bacteria</taxon>
        <taxon>Bacillati</taxon>
        <taxon>Bacillota</taxon>
        <taxon>Negativicutes</taxon>
        <taxon>Selenomonadales</taxon>
        <taxon>Selenomonadaceae</taxon>
        <taxon>Centipeda</taxon>
    </lineage>
</organism>
<dbReference type="OrthoDB" id="9801456at2"/>
<dbReference type="SUPFAM" id="SSF51161">
    <property type="entry name" value="Trimeric LpxA-like enzymes"/>
    <property type="match status" value="1"/>
</dbReference>
<dbReference type="PANTHER" id="PTHR43300:SF7">
    <property type="entry name" value="UDP-N-ACETYLBACILLOSAMINE N-ACETYLTRANSFERASE"/>
    <property type="match status" value="1"/>
</dbReference>
<dbReference type="InterPro" id="IPR020019">
    <property type="entry name" value="AcTrfase_PglD-like"/>
</dbReference>